<dbReference type="EMBL" id="SNRW01000617">
    <property type="protein sequence ID" value="KAA6400127.1"/>
    <property type="molecule type" value="Genomic_DNA"/>
</dbReference>
<gene>
    <name evidence="1" type="ORF">EZS28_004349</name>
</gene>
<comment type="caution">
    <text evidence="1">The sequence shown here is derived from an EMBL/GenBank/DDBJ whole genome shotgun (WGS) entry which is preliminary data.</text>
</comment>
<reference evidence="1 2" key="1">
    <citation type="submission" date="2019-03" db="EMBL/GenBank/DDBJ databases">
        <title>Single cell metagenomics reveals metabolic interactions within the superorganism composed of flagellate Streblomastix strix and complex community of Bacteroidetes bacteria on its surface.</title>
        <authorList>
            <person name="Treitli S.C."/>
            <person name="Kolisko M."/>
            <person name="Husnik F."/>
            <person name="Keeling P."/>
            <person name="Hampl V."/>
        </authorList>
    </citation>
    <scope>NUCLEOTIDE SEQUENCE [LARGE SCALE GENOMIC DNA]</scope>
    <source>
        <strain evidence="1">ST1C</strain>
    </source>
</reference>
<protein>
    <submittedName>
        <fullName evidence="1">Uncharacterized protein</fullName>
    </submittedName>
</protein>
<name>A0A5J4WYE9_9EUKA</name>
<sequence>MTDLNPLFQRCWSQGYKCVVGSLDHGSIVKIISQASTFFKEKKIAPRVSILRSNLSHEYFISRNYTFTQTKHIIHFSNNSFASAVALGLPSICIVGQSAEEAEPIFAGCVKGVLRIDIFHSHKQTVQFLLPSELQLAHVCDLVIFCSDDLLIRSQYRNQAIQTSQQAKLSIIPLDLGGNEGCCLHVAEQIVSELSGNSIEFGMKRQGIKYGRNNGYNNESRKYKKNSSFLSNSDENGLFSLNGKGSGVITAVLQKPPQMNPSDPIYVQPVHLQNCAHFIY</sequence>
<evidence type="ECO:0000313" key="2">
    <source>
        <dbReference type="Proteomes" id="UP000324800"/>
    </source>
</evidence>
<dbReference type="Proteomes" id="UP000324800">
    <property type="component" value="Unassembled WGS sequence"/>
</dbReference>
<evidence type="ECO:0000313" key="1">
    <source>
        <dbReference type="EMBL" id="KAA6400127.1"/>
    </source>
</evidence>
<accession>A0A5J4WYE9</accession>
<dbReference type="AlphaFoldDB" id="A0A5J4WYE9"/>
<proteinExistence type="predicted"/>
<organism evidence="1 2">
    <name type="scientific">Streblomastix strix</name>
    <dbReference type="NCBI Taxonomy" id="222440"/>
    <lineage>
        <taxon>Eukaryota</taxon>
        <taxon>Metamonada</taxon>
        <taxon>Preaxostyla</taxon>
        <taxon>Oxymonadida</taxon>
        <taxon>Streblomastigidae</taxon>
        <taxon>Streblomastix</taxon>
    </lineage>
</organism>